<evidence type="ECO:0000256" key="1">
    <source>
        <dbReference type="SAM" id="MobiDB-lite"/>
    </source>
</evidence>
<name>A0ABV9GUD8_9BURK</name>
<feature type="region of interest" description="Disordered" evidence="1">
    <location>
        <begin position="1"/>
        <end position="45"/>
    </location>
</feature>
<dbReference type="RefSeq" id="WP_377723179.1">
    <property type="nucleotide sequence ID" value="NZ_JBHSEW010000001.1"/>
</dbReference>
<dbReference type="Proteomes" id="UP001595967">
    <property type="component" value="Unassembled WGS sequence"/>
</dbReference>
<dbReference type="EMBL" id="JBHSEW010000001">
    <property type="protein sequence ID" value="MFC4620811.1"/>
    <property type="molecule type" value="Genomic_DNA"/>
</dbReference>
<evidence type="ECO:0000313" key="3">
    <source>
        <dbReference type="Proteomes" id="UP001595967"/>
    </source>
</evidence>
<proteinExistence type="predicted"/>
<comment type="caution">
    <text evidence="2">The sequence shown here is derived from an EMBL/GenBank/DDBJ whole genome shotgun (WGS) entry which is preliminary data.</text>
</comment>
<evidence type="ECO:0000313" key="2">
    <source>
        <dbReference type="EMBL" id="MFC4620811.1"/>
    </source>
</evidence>
<keyword evidence="3" id="KW-1185">Reference proteome</keyword>
<organism evidence="2 3">
    <name type="scientific">Comamonas nitrativorans</name>
    <dbReference type="NCBI Taxonomy" id="108437"/>
    <lineage>
        <taxon>Bacteria</taxon>
        <taxon>Pseudomonadati</taxon>
        <taxon>Pseudomonadota</taxon>
        <taxon>Betaproteobacteria</taxon>
        <taxon>Burkholderiales</taxon>
        <taxon>Comamonadaceae</taxon>
        <taxon>Comamonas</taxon>
    </lineage>
</organism>
<gene>
    <name evidence="2" type="ORF">ACFO3A_01080</name>
</gene>
<protein>
    <submittedName>
        <fullName evidence="2">Uncharacterized protein</fullName>
    </submittedName>
</protein>
<reference evidence="3" key="1">
    <citation type="journal article" date="2019" name="Int. J. Syst. Evol. Microbiol.">
        <title>The Global Catalogue of Microorganisms (GCM) 10K type strain sequencing project: providing services to taxonomists for standard genome sequencing and annotation.</title>
        <authorList>
            <consortium name="The Broad Institute Genomics Platform"/>
            <consortium name="The Broad Institute Genome Sequencing Center for Infectious Disease"/>
            <person name="Wu L."/>
            <person name="Ma J."/>
        </authorList>
    </citation>
    <scope>NUCLEOTIDE SEQUENCE [LARGE SCALE GENOMIC DNA]</scope>
    <source>
        <strain evidence="3">JCM 11650</strain>
    </source>
</reference>
<accession>A0ABV9GUD8</accession>
<sequence>MPEAKVAVGTPTEDAQQRVGVPAVSPESAHSQPDGLSGEPEGWAPALIQIGPLDV</sequence>